<dbReference type="Proteomes" id="UP000776164">
    <property type="component" value="Unassembled WGS sequence"/>
</dbReference>
<dbReference type="InterPro" id="IPR050272">
    <property type="entry name" value="Isochorismatase-like_hydrls"/>
</dbReference>
<dbReference type="PANTHER" id="PTHR43540:SF6">
    <property type="entry name" value="ISOCHORISMATASE-LIKE DOMAIN-CONTAINING PROTEIN"/>
    <property type="match status" value="1"/>
</dbReference>
<feature type="domain" description="Isochorismatase-like" evidence="2">
    <location>
        <begin position="4"/>
        <end position="176"/>
    </location>
</feature>
<protein>
    <submittedName>
        <fullName evidence="3">Nicotinamidase-related amidase</fullName>
    </submittedName>
</protein>
<dbReference type="Pfam" id="PF00857">
    <property type="entry name" value="Isochorismatase"/>
    <property type="match status" value="1"/>
</dbReference>
<keyword evidence="4" id="KW-1185">Reference proteome</keyword>
<dbReference type="RefSeq" id="WP_205109821.1">
    <property type="nucleotide sequence ID" value="NZ_BAAAHT010000015.1"/>
</dbReference>
<dbReference type="SUPFAM" id="SSF52499">
    <property type="entry name" value="Isochorismatase-like hydrolases"/>
    <property type="match status" value="1"/>
</dbReference>
<dbReference type="PANTHER" id="PTHR43540">
    <property type="entry name" value="PEROXYUREIDOACRYLATE/UREIDOACRYLATE AMIDOHYDROLASE-RELATED"/>
    <property type="match status" value="1"/>
</dbReference>
<proteinExistence type="predicted"/>
<organism evidence="3 4">
    <name type="scientific">Subtercola frigoramans</name>
    <dbReference type="NCBI Taxonomy" id="120298"/>
    <lineage>
        <taxon>Bacteria</taxon>
        <taxon>Bacillati</taxon>
        <taxon>Actinomycetota</taxon>
        <taxon>Actinomycetes</taxon>
        <taxon>Micrococcales</taxon>
        <taxon>Microbacteriaceae</taxon>
        <taxon>Subtercola</taxon>
    </lineage>
</organism>
<accession>A0ABS2L731</accession>
<keyword evidence="1" id="KW-0378">Hydrolase</keyword>
<gene>
    <name evidence="3" type="ORF">JOE66_002438</name>
</gene>
<evidence type="ECO:0000256" key="1">
    <source>
        <dbReference type="ARBA" id="ARBA00022801"/>
    </source>
</evidence>
<evidence type="ECO:0000259" key="2">
    <source>
        <dbReference type="Pfam" id="PF00857"/>
    </source>
</evidence>
<evidence type="ECO:0000313" key="3">
    <source>
        <dbReference type="EMBL" id="MBM7472804.1"/>
    </source>
</evidence>
<dbReference type="EMBL" id="JAFBBU010000001">
    <property type="protein sequence ID" value="MBM7472804.1"/>
    <property type="molecule type" value="Genomic_DNA"/>
</dbReference>
<dbReference type="Gene3D" id="3.40.50.850">
    <property type="entry name" value="Isochorismatase-like"/>
    <property type="match status" value="1"/>
</dbReference>
<dbReference type="InterPro" id="IPR000868">
    <property type="entry name" value="Isochorismatase-like_dom"/>
</dbReference>
<sequence length="214" mass="22117">MNRALIVIDVQNEYIDGSLRVTYPPLGVSVPNILAAMQAATGAHVPIVIVQHVAPESSPIFATGSHGGALLASVAEHPRSLLVDKTEDSAFDGTVLGAWLAAEEVDTITIAGYMTQNCDEATARDAVQRGFGVELLSDATGTLDFANEAGSISAQALHESVLVVLQSGFAAVTTTAEWVDALQTGAALSPSDIFASTAGARTRQTPAAASQETR</sequence>
<comment type="caution">
    <text evidence="3">The sequence shown here is derived from an EMBL/GenBank/DDBJ whole genome shotgun (WGS) entry which is preliminary data.</text>
</comment>
<dbReference type="InterPro" id="IPR036380">
    <property type="entry name" value="Isochorismatase-like_sf"/>
</dbReference>
<evidence type="ECO:0000313" key="4">
    <source>
        <dbReference type="Proteomes" id="UP000776164"/>
    </source>
</evidence>
<reference evidence="3 4" key="1">
    <citation type="submission" date="2021-01" db="EMBL/GenBank/DDBJ databases">
        <title>Sequencing the genomes of 1000 actinobacteria strains.</title>
        <authorList>
            <person name="Klenk H.-P."/>
        </authorList>
    </citation>
    <scope>NUCLEOTIDE SEQUENCE [LARGE SCALE GENOMIC DNA]</scope>
    <source>
        <strain evidence="3 4">DSM 13057</strain>
    </source>
</reference>
<name>A0ABS2L731_9MICO</name>